<dbReference type="Pfam" id="PF01850">
    <property type="entry name" value="PIN"/>
    <property type="match status" value="1"/>
</dbReference>
<evidence type="ECO:0000313" key="3">
    <source>
        <dbReference type="Proteomes" id="UP000538666"/>
    </source>
</evidence>
<dbReference type="InterPro" id="IPR002716">
    <property type="entry name" value="PIN_dom"/>
</dbReference>
<dbReference type="Proteomes" id="UP000538666">
    <property type="component" value="Unassembled WGS sequence"/>
</dbReference>
<evidence type="ECO:0000259" key="1">
    <source>
        <dbReference type="Pfam" id="PF01850"/>
    </source>
</evidence>
<evidence type="ECO:0000313" key="2">
    <source>
        <dbReference type="EMBL" id="MBB6145493.1"/>
    </source>
</evidence>
<sequence length="136" mass="15045">MTTYVLDASALLRYLDQEPGSDRVRELLDSYANAQIKIVISAVQWGEIACKLFQCYDRARYEYMMSGLYGLGLLIEPASPERAVRAAIIKATTKIAYADAFCVELALDSPQDTVVTADFGFSPAAHLVNIEFLPTK</sequence>
<protein>
    <submittedName>
        <fullName evidence="2">PIN domain nuclease of toxin-antitoxin system</fullName>
    </submittedName>
</protein>
<dbReference type="RefSeq" id="WP_050060572.1">
    <property type="nucleotide sequence ID" value="NZ_JACHEK010000007.1"/>
</dbReference>
<organism evidence="2 3">
    <name type="scientific">Silvibacterium bohemicum</name>
    <dbReference type="NCBI Taxonomy" id="1577686"/>
    <lineage>
        <taxon>Bacteria</taxon>
        <taxon>Pseudomonadati</taxon>
        <taxon>Acidobacteriota</taxon>
        <taxon>Terriglobia</taxon>
        <taxon>Terriglobales</taxon>
        <taxon>Acidobacteriaceae</taxon>
        <taxon>Silvibacterium</taxon>
    </lineage>
</organism>
<gene>
    <name evidence="2" type="ORF">HNQ77_003454</name>
</gene>
<feature type="domain" description="PIN" evidence="1">
    <location>
        <begin position="4"/>
        <end position="124"/>
    </location>
</feature>
<accession>A0A841JVS2</accession>
<comment type="caution">
    <text evidence="2">The sequence shown here is derived from an EMBL/GenBank/DDBJ whole genome shotgun (WGS) entry which is preliminary data.</text>
</comment>
<name>A0A841JVS2_9BACT</name>
<dbReference type="Gene3D" id="3.40.50.1010">
    <property type="entry name" value="5'-nuclease"/>
    <property type="match status" value="1"/>
</dbReference>
<reference evidence="2 3" key="1">
    <citation type="submission" date="2020-08" db="EMBL/GenBank/DDBJ databases">
        <title>Genomic Encyclopedia of Type Strains, Phase IV (KMG-IV): sequencing the most valuable type-strain genomes for metagenomic binning, comparative biology and taxonomic classification.</title>
        <authorList>
            <person name="Goeker M."/>
        </authorList>
    </citation>
    <scope>NUCLEOTIDE SEQUENCE [LARGE SCALE GENOMIC DNA]</scope>
    <source>
        <strain evidence="2 3">DSM 103733</strain>
    </source>
</reference>
<dbReference type="SUPFAM" id="SSF88723">
    <property type="entry name" value="PIN domain-like"/>
    <property type="match status" value="1"/>
</dbReference>
<dbReference type="EMBL" id="JACHEK010000007">
    <property type="protein sequence ID" value="MBB6145493.1"/>
    <property type="molecule type" value="Genomic_DNA"/>
</dbReference>
<proteinExistence type="predicted"/>
<dbReference type="AlphaFoldDB" id="A0A841JVS2"/>
<dbReference type="OrthoDB" id="122215at2"/>
<keyword evidence="3" id="KW-1185">Reference proteome</keyword>
<dbReference type="InterPro" id="IPR029060">
    <property type="entry name" value="PIN-like_dom_sf"/>
</dbReference>